<organism evidence="2 3">
    <name type="scientific">Marasmius tenuissimus</name>
    <dbReference type="NCBI Taxonomy" id="585030"/>
    <lineage>
        <taxon>Eukaryota</taxon>
        <taxon>Fungi</taxon>
        <taxon>Dikarya</taxon>
        <taxon>Basidiomycota</taxon>
        <taxon>Agaricomycotina</taxon>
        <taxon>Agaricomycetes</taxon>
        <taxon>Agaricomycetidae</taxon>
        <taxon>Agaricales</taxon>
        <taxon>Marasmiineae</taxon>
        <taxon>Marasmiaceae</taxon>
        <taxon>Marasmius</taxon>
    </lineage>
</organism>
<sequence length="146" mass="16058">MAAVPSDVQDDYPELVQSQTSITESQGDIRSLATPPPDSEPEHASDTANVDTNSDLDDIVVDAYVSAVGKAVFDISKERLLNNERAIIYFSGSHVQVIVSTNEMAPTNEEGPLDASKYGTVDRLWERCRDAMSPWYPNLSDYDTTD</sequence>
<name>A0ABR2Z874_9AGAR</name>
<dbReference type="Proteomes" id="UP001437256">
    <property type="component" value="Unassembled WGS sequence"/>
</dbReference>
<feature type="region of interest" description="Disordered" evidence="1">
    <location>
        <begin position="1"/>
        <end position="52"/>
    </location>
</feature>
<accession>A0ABR2Z874</accession>
<gene>
    <name evidence="2" type="ORF">AAF712_015822</name>
</gene>
<protein>
    <submittedName>
        <fullName evidence="2">Uncharacterized protein</fullName>
    </submittedName>
</protein>
<evidence type="ECO:0000313" key="2">
    <source>
        <dbReference type="EMBL" id="KAL0057535.1"/>
    </source>
</evidence>
<evidence type="ECO:0000313" key="3">
    <source>
        <dbReference type="Proteomes" id="UP001437256"/>
    </source>
</evidence>
<proteinExistence type="predicted"/>
<evidence type="ECO:0000256" key="1">
    <source>
        <dbReference type="SAM" id="MobiDB-lite"/>
    </source>
</evidence>
<reference evidence="2 3" key="1">
    <citation type="submission" date="2024-05" db="EMBL/GenBank/DDBJ databases">
        <title>A draft genome resource for the thread blight pathogen Marasmius tenuissimus strain MS-2.</title>
        <authorList>
            <person name="Yulfo-Soto G.E."/>
            <person name="Baruah I.K."/>
            <person name="Amoako-Attah I."/>
            <person name="Bukari Y."/>
            <person name="Meinhardt L.W."/>
            <person name="Bailey B.A."/>
            <person name="Cohen S.P."/>
        </authorList>
    </citation>
    <scope>NUCLEOTIDE SEQUENCE [LARGE SCALE GENOMIC DNA]</scope>
    <source>
        <strain evidence="2 3">MS-2</strain>
    </source>
</reference>
<comment type="caution">
    <text evidence="2">The sequence shown here is derived from an EMBL/GenBank/DDBJ whole genome shotgun (WGS) entry which is preliminary data.</text>
</comment>
<dbReference type="EMBL" id="JBBXMP010000503">
    <property type="protein sequence ID" value="KAL0057535.1"/>
    <property type="molecule type" value="Genomic_DNA"/>
</dbReference>
<feature type="compositionally biased region" description="Polar residues" evidence="1">
    <location>
        <begin position="16"/>
        <end position="28"/>
    </location>
</feature>
<keyword evidence="3" id="KW-1185">Reference proteome</keyword>